<dbReference type="OrthoDB" id="3836772at2759"/>
<dbReference type="AlphaFoldDB" id="A0A367LRT4"/>
<comment type="caution">
    <text evidence="2">The sequence shown here is derived from an EMBL/GenBank/DDBJ whole genome shotgun (WGS) entry which is preliminary data.</text>
</comment>
<evidence type="ECO:0000256" key="1">
    <source>
        <dbReference type="SAM" id="SignalP"/>
    </source>
</evidence>
<dbReference type="STRING" id="1330021.A0A367LRT4"/>
<keyword evidence="3" id="KW-1185">Reference proteome</keyword>
<evidence type="ECO:0000313" key="3">
    <source>
        <dbReference type="Proteomes" id="UP000253664"/>
    </source>
</evidence>
<organism evidence="2 3">
    <name type="scientific">Ophiocordyceps polyrhachis-furcata BCC 54312</name>
    <dbReference type="NCBI Taxonomy" id="1330021"/>
    <lineage>
        <taxon>Eukaryota</taxon>
        <taxon>Fungi</taxon>
        <taxon>Dikarya</taxon>
        <taxon>Ascomycota</taxon>
        <taxon>Pezizomycotina</taxon>
        <taxon>Sordariomycetes</taxon>
        <taxon>Hypocreomycetidae</taxon>
        <taxon>Hypocreales</taxon>
        <taxon>Ophiocordycipitaceae</taxon>
        <taxon>Ophiocordyceps</taxon>
    </lineage>
</organism>
<name>A0A367LRT4_9HYPO</name>
<reference evidence="2 3" key="1">
    <citation type="journal article" date="2015" name="BMC Genomics">
        <title>Insights from the genome of Ophiocordyceps polyrhachis-furcata to pathogenicity and host specificity in insect fungi.</title>
        <authorList>
            <person name="Wichadakul D."/>
            <person name="Kobmoo N."/>
            <person name="Ingsriswang S."/>
            <person name="Tangphatsornruang S."/>
            <person name="Chantasingh D."/>
            <person name="Luangsa-ard J.J."/>
            <person name="Eurwilaichitr L."/>
        </authorList>
    </citation>
    <scope>NUCLEOTIDE SEQUENCE [LARGE SCALE GENOMIC DNA]</scope>
    <source>
        <strain evidence="2 3">BCC 54312</strain>
    </source>
</reference>
<protein>
    <submittedName>
        <fullName evidence="2">Uncharacterized protein</fullName>
    </submittedName>
</protein>
<proteinExistence type="predicted"/>
<dbReference type="Proteomes" id="UP000253664">
    <property type="component" value="Unassembled WGS sequence"/>
</dbReference>
<keyword evidence="1" id="KW-0732">Signal</keyword>
<evidence type="ECO:0000313" key="2">
    <source>
        <dbReference type="EMBL" id="RCI17128.1"/>
    </source>
</evidence>
<sequence>MKYAYSTFMGLVLAAPALADGYYSKSSAPAPYSTTPVIGLSCPQACENGFNACRSKPGANISTCVSERNACLATCGLDDTDEDEYSSSSAPGPAPTPYPAPKPECKTCKDSKPVIGLSCPQACENGFNACRNKPGANISTCASEKAACLATCGNGPIPPAPTPYPAPQPDCGKACEDKFNACRSKPGANISTCASEKAACLAACGQKPAPTTSSAYGDETSAPVYVGAGDSIKPTVAAWTLGLGALLMLF</sequence>
<feature type="signal peptide" evidence="1">
    <location>
        <begin position="1"/>
        <end position="19"/>
    </location>
</feature>
<dbReference type="EMBL" id="LKCN02000001">
    <property type="protein sequence ID" value="RCI17128.1"/>
    <property type="molecule type" value="Genomic_DNA"/>
</dbReference>
<gene>
    <name evidence="2" type="ORF">L249_2100</name>
</gene>
<accession>A0A367LRT4</accession>
<feature type="chain" id="PRO_5016902400" evidence="1">
    <location>
        <begin position="20"/>
        <end position="250"/>
    </location>
</feature>